<keyword evidence="3 7" id="KW-0732">Signal</keyword>
<protein>
    <recommendedName>
        <fullName evidence="8">L-type lectin-like domain-containing protein</fullName>
    </recommendedName>
</protein>
<evidence type="ECO:0000313" key="10">
    <source>
        <dbReference type="Proteomes" id="UP000053558"/>
    </source>
</evidence>
<dbReference type="InterPro" id="IPR051136">
    <property type="entry name" value="Intracellular_Lectin-GPT"/>
</dbReference>
<dbReference type="GO" id="GO:0005789">
    <property type="term" value="C:endoplasmic reticulum membrane"/>
    <property type="evidence" value="ECO:0007669"/>
    <property type="project" value="TreeGrafter"/>
</dbReference>
<feature type="domain" description="L-type lectin-like" evidence="8">
    <location>
        <begin position="37"/>
        <end position="260"/>
    </location>
</feature>
<keyword evidence="4 6" id="KW-1133">Transmembrane helix</keyword>
<feature type="chain" id="PRO_5024374720" description="L-type lectin-like domain-containing protein" evidence="7">
    <location>
        <begin position="25"/>
        <end position="349"/>
    </location>
</feature>
<evidence type="ECO:0000256" key="1">
    <source>
        <dbReference type="ARBA" id="ARBA00004479"/>
    </source>
</evidence>
<dbReference type="RefSeq" id="XP_007769456.1">
    <property type="nucleotide sequence ID" value="XM_007771266.1"/>
</dbReference>
<evidence type="ECO:0000256" key="2">
    <source>
        <dbReference type="ARBA" id="ARBA00022692"/>
    </source>
</evidence>
<evidence type="ECO:0000313" key="9">
    <source>
        <dbReference type="EMBL" id="EIW80521.1"/>
    </source>
</evidence>
<dbReference type="OrthoDB" id="270293at2759"/>
<reference evidence="10" key="1">
    <citation type="journal article" date="2012" name="Science">
        <title>The Paleozoic origin of enzymatic lignin decomposition reconstructed from 31 fungal genomes.</title>
        <authorList>
            <person name="Floudas D."/>
            <person name="Binder M."/>
            <person name="Riley R."/>
            <person name="Barry K."/>
            <person name="Blanchette R.A."/>
            <person name="Henrissat B."/>
            <person name="Martinez A.T."/>
            <person name="Otillar R."/>
            <person name="Spatafora J.W."/>
            <person name="Yadav J.S."/>
            <person name="Aerts A."/>
            <person name="Benoit I."/>
            <person name="Boyd A."/>
            <person name="Carlson A."/>
            <person name="Copeland A."/>
            <person name="Coutinho P.M."/>
            <person name="de Vries R.P."/>
            <person name="Ferreira P."/>
            <person name="Findley K."/>
            <person name="Foster B."/>
            <person name="Gaskell J."/>
            <person name="Glotzer D."/>
            <person name="Gorecki P."/>
            <person name="Heitman J."/>
            <person name="Hesse C."/>
            <person name="Hori C."/>
            <person name="Igarashi K."/>
            <person name="Jurgens J.A."/>
            <person name="Kallen N."/>
            <person name="Kersten P."/>
            <person name="Kohler A."/>
            <person name="Kuees U."/>
            <person name="Kumar T.K.A."/>
            <person name="Kuo A."/>
            <person name="LaButti K."/>
            <person name="Larrondo L.F."/>
            <person name="Lindquist E."/>
            <person name="Ling A."/>
            <person name="Lombard V."/>
            <person name="Lucas S."/>
            <person name="Lundell T."/>
            <person name="Martin R."/>
            <person name="McLaughlin D.J."/>
            <person name="Morgenstern I."/>
            <person name="Morin E."/>
            <person name="Murat C."/>
            <person name="Nagy L.G."/>
            <person name="Nolan M."/>
            <person name="Ohm R.A."/>
            <person name="Patyshakuliyeva A."/>
            <person name="Rokas A."/>
            <person name="Ruiz-Duenas F.J."/>
            <person name="Sabat G."/>
            <person name="Salamov A."/>
            <person name="Samejima M."/>
            <person name="Schmutz J."/>
            <person name="Slot J.C."/>
            <person name="St John F."/>
            <person name="Stenlid J."/>
            <person name="Sun H."/>
            <person name="Sun S."/>
            <person name="Syed K."/>
            <person name="Tsang A."/>
            <person name="Wiebenga A."/>
            <person name="Young D."/>
            <person name="Pisabarro A."/>
            <person name="Eastwood D.C."/>
            <person name="Martin F."/>
            <person name="Cullen D."/>
            <person name="Grigoriev I.V."/>
            <person name="Hibbett D.S."/>
        </authorList>
    </citation>
    <scope>NUCLEOTIDE SEQUENCE [LARGE SCALE GENOMIC DNA]</scope>
    <source>
        <strain evidence="10">RWD-64-598 SS2</strain>
    </source>
</reference>
<dbReference type="Gene3D" id="2.60.120.200">
    <property type="match status" value="1"/>
</dbReference>
<evidence type="ECO:0000256" key="3">
    <source>
        <dbReference type="ARBA" id="ARBA00022729"/>
    </source>
</evidence>
<keyword evidence="10" id="KW-1185">Reference proteome</keyword>
<dbReference type="PANTHER" id="PTHR12223:SF45">
    <property type="entry name" value="RE50040P"/>
    <property type="match status" value="1"/>
</dbReference>
<comment type="caution">
    <text evidence="9">The sequence shown here is derived from an EMBL/GenBank/DDBJ whole genome shotgun (WGS) entry which is preliminary data.</text>
</comment>
<evidence type="ECO:0000256" key="4">
    <source>
        <dbReference type="ARBA" id="ARBA00022989"/>
    </source>
</evidence>
<dbReference type="GeneID" id="19201069"/>
<evidence type="ECO:0000256" key="6">
    <source>
        <dbReference type="SAM" id="Phobius"/>
    </source>
</evidence>
<dbReference type="SUPFAM" id="SSF49899">
    <property type="entry name" value="Concanavalin A-like lectins/glucanases"/>
    <property type="match status" value="1"/>
</dbReference>
<feature type="transmembrane region" description="Helical" evidence="6">
    <location>
        <begin position="301"/>
        <end position="322"/>
    </location>
</feature>
<name>A0A5M3MPM4_CONPW</name>
<keyword evidence="2 6" id="KW-0812">Transmembrane</keyword>
<dbReference type="Proteomes" id="UP000053558">
    <property type="component" value="Unassembled WGS sequence"/>
</dbReference>
<dbReference type="PROSITE" id="PS51328">
    <property type="entry name" value="L_LECTIN_LIKE"/>
    <property type="match status" value="1"/>
</dbReference>
<comment type="subcellular location">
    <subcellularLocation>
        <location evidence="1">Membrane</location>
        <topology evidence="1">Single-pass type I membrane protein</topology>
    </subcellularLocation>
</comment>
<dbReference type="GO" id="GO:0005793">
    <property type="term" value="C:endoplasmic reticulum-Golgi intermediate compartment"/>
    <property type="evidence" value="ECO:0007669"/>
    <property type="project" value="TreeGrafter"/>
</dbReference>
<dbReference type="KEGG" id="cput:CONPUDRAFT_137692"/>
<dbReference type="CDD" id="cd07308">
    <property type="entry name" value="lectin_leg-like"/>
    <property type="match status" value="1"/>
</dbReference>
<dbReference type="InterPro" id="IPR013320">
    <property type="entry name" value="ConA-like_dom_sf"/>
</dbReference>
<dbReference type="AlphaFoldDB" id="A0A5M3MPM4"/>
<gene>
    <name evidence="9" type="ORF">CONPUDRAFT_137692</name>
</gene>
<dbReference type="InterPro" id="IPR005052">
    <property type="entry name" value="Lectin_leg"/>
</dbReference>
<dbReference type="GO" id="GO:0030134">
    <property type="term" value="C:COPII-coated ER to Golgi transport vesicle"/>
    <property type="evidence" value="ECO:0007669"/>
    <property type="project" value="TreeGrafter"/>
</dbReference>
<dbReference type="Pfam" id="PF03388">
    <property type="entry name" value="Lectin_leg-like"/>
    <property type="match status" value="1"/>
</dbReference>
<dbReference type="PANTHER" id="PTHR12223">
    <property type="entry name" value="VESICULAR MANNOSE-BINDING LECTIN"/>
    <property type="match status" value="1"/>
</dbReference>
<evidence type="ECO:0000259" key="8">
    <source>
        <dbReference type="PROSITE" id="PS51328"/>
    </source>
</evidence>
<dbReference type="GO" id="GO:0000139">
    <property type="term" value="C:Golgi membrane"/>
    <property type="evidence" value="ECO:0007669"/>
    <property type="project" value="TreeGrafter"/>
</dbReference>
<dbReference type="GO" id="GO:0006888">
    <property type="term" value="P:endoplasmic reticulum to Golgi vesicle-mediated transport"/>
    <property type="evidence" value="ECO:0007669"/>
    <property type="project" value="TreeGrafter"/>
</dbReference>
<proteinExistence type="predicted"/>
<evidence type="ECO:0000256" key="7">
    <source>
        <dbReference type="SAM" id="SignalP"/>
    </source>
</evidence>
<feature type="signal peptide" evidence="7">
    <location>
        <begin position="1"/>
        <end position="24"/>
    </location>
</feature>
<dbReference type="EMBL" id="JH711579">
    <property type="protein sequence ID" value="EIW80521.1"/>
    <property type="molecule type" value="Genomic_DNA"/>
</dbReference>
<dbReference type="OMA" id="GCTADIR"/>
<dbReference type="GO" id="GO:0005537">
    <property type="term" value="F:D-mannose binding"/>
    <property type="evidence" value="ECO:0007669"/>
    <property type="project" value="TreeGrafter"/>
</dbReference>
<organism evidence="9 10">
    <name type="scientific">Coniophora puteana (strain RWD-64-598)</name>
    <name type="common">Brown rot fungus</name>
    <dbReference type="NCBI Taxonomy" id="741705"/>
    <lineage>
        <taxon>Eukaryota</taxon>
        <taxon>Fungi</taxon>
        <taxon>Dikarya</taxon>
        <taxon>Basidiomycota</taxon>
        <taxon>Agaricomycotina</taxon>
        <taxon>Agaricomycetes</taxon>
        <taxon>Agaricomycetidae</taxon>
        <taxon>Boletales</taxon>
        <taxon>Coniophorineae</taxon>
        <taxon>Coniophoraceae</taxon>
        <taxon>Coniophora</taxon>
    </lineage>
</organism>
<keyword evidence="5 6" id="KW-0472">Membrane</keyword>
<evidence type="ECO:0000256" key="5">
    <source>
        <dbReference type="ARBA" id="ARBA00023136"/>
    </source>
</evidence>
<accession>A0A5M3MPM4</accession>
<sequence length="349" mass="39074">MLARFCSVLYALLLSLCILSGVQANTDKVANKTIERSVQLRTHSIFPPYIDQDLQNRWWDFGADTYINTNKHIRLTQSRPGQNGWLWTRYPLTAPNFVIEVEFKVSGQSSHLYGDGMAIWLTKDRAETGTVFGSKDKFEGLGIFLDTYANSRHPYGFPRIVAMMGDGNTAYDQDNDGHSQALGSCSANFRRTNVDTKLKLTYVKGGYLDVQVRYKAWDDWTHCFRLEDVNLPSAPYLGLSAMTGQVFDSHDVISVASWSAVLSGDNAQKDKMPNHGDSWWSPRDTIFSPSSASDEPAKGTWLGFLLKLVLGLGVCAGALWGWNQYRLRKLYGPRAGMFGGLGYSNSKKF</sequence>